<dbReference type="Proteomes" id="UP000291236">
    <property type="component" value="Chromosome"/>
</dbReference>
<feature type="signal peptide" evidence="1">
    <location>
        <begin position="1"/>
        <end position="24"/>
    </location>
</feature>
<evidence type="ECO:0000313" key="2">
    <source>
        <dbReference type="EMBL" id="BBH52639.1"/>
    </source>
</evidence>
<gene>
    <name evidence="2" type="ORF">JCM31447_319300</name>
</gene>
<dbReference type="RefSeq" id="WP_130607310.1">
    <property type="nucleotide sequence ID" value="NZ_AP019368.1"/>
</dbReference>
<evidence type="ECO:0000313" key="3">
    <source>
        <dbReference type="Proteomes" id="UP000291236"/>
    </source>
</evidence>
<dbReference type="KEGG" id="sbf:JCM31447_319300"/>
<keyword evidence="3" id="KW-1185">Reference proteome</keyword>
<keyword evidence="1" id="KW-0732">Signal</keyword>
<organism evidence="2 3">
    <name type="scientific">Fluviispira sanaruensis</name>
    <dbReference type="NCBI Taxonomy" id="2493639"/>
    <lineage>
        <taxon>Bacteria</taxon>
        <taxon>Pseudomonadati</taxon>
        <taxon>Bdellovibrionota</taxon>
        <taxon>Oligoflexia</taxon>
        <taxon>Silvanigrellales</taxon>
        <taxon>Silvanigrellaceae</taxon>
        <taxon>Fluviispira</taxon>
    </lineage>
</organism>
<evidence type="ECO:0000256" key="1">
    <source>
        <dbReference type="SAM" id="SignalP"/>
    </source>
</evidence>
<dbReference type="AlphaFoldDB" id="A0A4P2VMG1"/>
<reference evidence="2 3" key="1">
    <citation type="submission" date="2018-12" db="EMBL/GenBank/DDBJ databases">
        <title>Rubrispira sanarue gen. nov., sp., nov., a member of the order Silvanigrellales, isolated from a brackish lake in Hamamatsu Japan.</title>
        <authorList>
            <person name="Maejima Y."/>
            <person name="Iino T."/>
            <person name="Muraguchi Y."/>
            <person name="Fukuda K."/>
            <person name="Nojiri H."/>
            <person name="Ohkuma M."/>
            <person name="Moriuchi R."/>
            <person name="Dohra H."/>
            <person name="Kimbara K."/>
            <person name="Shintani M."/>
        </authorList>
    </citation>
    <scope>NUCLEOTIDE SEQUENCE [LARGE SCALE GENOMIC DNA]</scope>
    <source>
        <strain evidence="2 3">RF1110005</strain>
    </source>
</reference>
<sequence length="69" mass="7834">MILALLSCHLYWILAYLEVSTANAGKYANADVESPPNRVVSCLARLQGRKVSELVKEIEEEDTFRNHEK</sequence>
<accession>A0A4P2VMG1</accession>
<proteinExistence type="predicted"/>
<feature type="chain" id="PRO_5020726485" evidence="1">
    <location>
        <begin position="25"/>
        <end position="69"/>
    </location>
</feature>
<dbReference type="EMBL" id="AP019368">
    <property type="protein sequence ID" value="BBH52639.1"/>
    <property type="molecule type" value="Genomic_DNA"/>
</dbReference>
<protein>
    <submittedName>
        <fullName evidence="2">Uncharacterized protein</fullName>
    </submittedName>
</protein>
<name>A0A4P2VMG1_FLUSA</name>